<evidence type="ECO:0000259" key="13">
    <source>
        <dbReference type="Pfam" id="PF19269"/>
    </source>
</evidence>
<evidence type="ECO:0000313" key="14">
    <source>
        <dbReference type="EMBL" id="KAG7663455.1"/>
    </source>
</evidence>
<evidence type="ECO:0000256" key="9">
    <source>
        <dbReference type="ARBA" id="ARBA00030865"/>
    </source>
</evidence>
<keyword evidence="8 11" id="KW-0030">Aminoacyl-tRNA synthetase</keyword>
<comment type="caution">
    <text evidence="14">The sequence shown here is derived from an EMBL/GenBank/DDBJ whole genome shotgun (WGS) entry which is preliminary data.</text>
</comment>
<dbReference type="PANTHER" id="PTHR43311">
    <property type="entry name" value="GLUTAMATE--TRNA LIGASE"/>
    <property type="match status" value="1"/>
</dbReference>
<dbReference type="EC" id="6.1.1.17" evidence="3"/>
<evidence type="ECO:0000256" key="4">
    <source>
        <dbReference type="ARBA" id="ARBA00022598"/>
    </source>
</evidence>
<name>A0A8J5UX36_9ASCO</name>
<dbReference type="GeneID" id="73469803"/>
<protein>
    <recommendedName>
        <fullName evidence="10">Glutamate--tRNA ligase, mitochondrial</fullName>
        <ecNumber evidence="3">6.1.1.17</ecNumber>
    </recommendedName>
    <alternativeName>
        <fullName evidence="9">Glutamyl-tRNA synthetase</fullName>
    </alternativeName>
</protein>
<dbReference type="GO" id="GO:0006424">
    <property type="term" value="P:glutamyl-tRNA aminoacylation"/>
    <property type="evidence" value="ECO:0007669"/>
    <property type="project" value="InterPro"/>
</dbReference>
<evidence type="ECO:0000256" key="5">
    <source>
        <dbReference type="ARBA" id="ARBA00022741"/>
    </source>
</evidence>
<comment type="subcellular location">
    <subcellularLocation>
        <location evidence="1">Mitochondrion</location>
    </subcellularLocation>
</comment>
<keyword evidence="15" id="KW-1185">Reference proteome</keyword>
<dbReference type="AlphaFoldDB" id="A0A8J5UX36"/>
<evidence type="ECO:0000256" key="1">
    <source>
        <dbReference type="ARBA" id="ARBA00004173"/>
    </source>
</evidence>
<organism evidence="14 15">
    <name type="scientific">[Candida] subhashii</name>
    <dbReference type="NCBI Taxonomy" id="561895"/>
    <lineage>
        <taxon>Eukaryota</taxon>
        <taxon>Fungi</taxon>
        <taxon>Dikarya</taxon>
        <taxon>Ascomycota</taxon>
        <taxon>Saccharomycotina</taxon>
        <taxon>Pichiomycetes</taxon>
        <taxon>Debaryomycetaceae</taxon>
        <taxon>Spathaspora</taxon>
    </lineage>
</organism>
<evidence type="ECO:0000256" key="6">
    <source>
        <dbReference type="ARBA" id="ARBA00022840"/>
    </source>
</evidence>
<evidence type="ECO:0000256" key="7">
    <source>
        <dbReference type="ARBA" id="ARBA00022917"/>
    </source>
</evidence>
<dbReference type="RefSeq" id="XP_049263687.1">
    <property type="nucleotide sequence ID" value="XM_049406811.1"/>
</dbReference>
<dbReference type="GO" id="GO:0005524">
    <property type="term" value="F:ATP binding"/>
    <property type="evidence" value="ECO:0007669"/>
    <property type="project" value="UniProtKB-KW"/>
</dbReference>
<dbReference type="InterPro" id="IPR004527">
    <property type="entry name" value="Glu-tRNA-ligase_bac/mito"/>
</dbReference>
<dbReference type="PANTHER" id="PTHR43311:SF2">
    <property type="entry name" value="GLUTAMATE--TRNA LIGASE, MITOCHONDRIAL-RELATED"/>
    <property type="match status" value="1"/>
</dbReference>
<dbReference type="EMBL" id="JAGSYN010000137">
    <property type="protein sequence ID" value="KAG7663455.1"/>
    <property type="molecule type" value="Genomic_DNA"/>
</dbReference>
<dbReference type="InterPro" id="IPR049940">
    <property type="entry name" value="GluQ/Sye"/>
</dbReference>
<accession>A0A8J5UX36</accession>
<sequence>MKIHSLLSFTRSYAKLSFIKSKPKVSNPEAVATTSAITQVHPTTPVRARFAPSPTGFLHLGSLRTALYNYLLAKNTKGSFILRIEDTDRTRLVEGAETNIYNTLKWCGLKIDEGPIEGGEYGPYRQSERKEIYKKYADMLLEKGLAYKCYCSKERLNHLTESAKLLKPPTNVTYDRKCLHTEEDGPSYVIRFKSPEEYDPIVDLLHGTVQFQPQYNYQDRRYDDFVIVKTDGMPTYHFANVVDDHLMKITHVVRGEEWLPSTPKHYALYKAFGWTPPAYVHIPLLTSLKDKKLSKRSGDLNIFTLKDKGVLPEALINFVALFGWAPVRETPGESVSEVMKLEEIVEKFSIDHLTKGNAKVSDSKLYCFNKHHLFNKLNDPIEFEQLVDEYYPKFSKLTNCNKDYFKKALKYVTPNLTTMNDFENHYMYLFQDVDLTGAIPPNEHTQAILEQILKGDLSDVNSCINKIVADSNKQISKKDVFLSLRYAISGRTSGLSIPQYMDLLGLQEIKKRIQNAIIHIENKS</sequence>
<dbReference type="Proteomes" id="UP000694255">
    <property type="component" value="Unassembled WGS sequence"/>
</dbReference>
<dbReference type="InterPro" id="IPR033910">
    <property type="entry name" value="GluRS_core"/>
</dbReference>
<gene>
    <name evidence="14" type="ORF">J8A68_003002</name>
</gene>
<dbReference type="Pfam" id="PF00749">
    <property type="entry name" value="tRNA-synt_1c"/>
    <property type="match status" value="1"/>
</dbReference>
<dbReference type="InterPro" id="IPR020058">
    <property type="entry name" value="Glu/Gln-tRNA-synth_Ib_cat-dom"/>
</dbReference>
<keyword evidence="6 11" id="KW-0067">ATP-binding</keyword>
<evidence type="ECO:0000256" key="2">
    <source>
        <dbReference type="ARBA" id="ARBA00007894"/>
    </source>
</evidence>
<dbReference type="HAMAP" id="MF_00022">
    <property type="entry name" value="Glu_tRNA_synth_type1"/>
    <property type="match status" value="1"/>
</dbReference>
<evidence type="ECO:0000313" key="15">
    <source>
        <dbReference type="Proteomes" id="UP000694255"/>
    </source>
</evidence>
<proteinExistence type="inferred from homology"/>
<reference evidence="14 15" key="1">
    <citation type="journal article" date="2021" name="DNA Res.">
        <title>Genome analysis of Candida subhashii reveals its hybrid nature and dual mitochondrial genome conformations.</title>
        <authorList>
            <person name="Mixao V."/>
            <person name="Hegedusova E."/>
            <person name="Saus E."/>
            <person name="Pryszcz L.P."/>
            <person name="Cillingova A."/>
            <person name="Nosek J."/>
            <person name="Gabaldon T."/>
        </authorList>
    </citation>
    <scope>NUCLEOTIDE SEQUENCE [LARGE SCALE GENOMIC DNA]</scope>
    <source>
        <strain evidence="14 15">CBS 10753</strain>
    </source>
</reference>
<keyword evidence="7 11" id="KW-0648">Protein biosynthesis</keyword>
<dbReference type="NCBIfam" id="TIGR00464">
    <property type="entry name" value="gltX_bact"/>
    <property type="match status" value="1"/>
</dbReference>
<dbReference type="GO" id="GO:0005739">
    <property type="term" value="C:mitochondrion"/>
    <property type="evidence" value="ECO:0007669"/>
    <property type="project" value="UniProtKB-SubCell"/>
</dbReference>
<dbReference type="GO" id="GO:0004818">
    <property type="term" value="F:glutamate-tRNA ligase activity"/>
    <property type="evidence" value="ECO:0007669"/>
    <property type="project" value="UniProtKB-EC"/>
</dbReference>
<keyword evidence="4 11" id="KW-0436">Ligase</keyword>
<dbReference type="OrthoDB" id="428822at2759"/>
<evidence type="ECO:0000256" key="8">
    <source>
        <dbReference type="ARBA" id="ARBA00023146"/>
    </source>
</evidence>
<evidence type="ECO:0000256" key="11">
    <source>
        <dbReference type="RuleBase" id="RU363037"/>
    </source>
</evidence>
<evidence type="ECO:0000256" key="10">
    <source>
        <dbReference type="ARBA" id="ARBA00072917"/>
    </source>
</evidence>
<feature type="domain" description="Aminoacyl-tRNA synthetase class I anticodon-binding" evidence="13">
    <location>
        <begin position="389"/>
        <end position="517"/>
    </location>
</feature>
<keyword evidence="5 11" id="KW-0547">Nucleotide-binding</keyword>
<evidence type="ECO:0000259" key="12">
    <source>
        <dbReference type="Pfam" id="PF00749"/>
    </source>
</evidence>
<feature type="domain" description="Glutamyl/glutaminyl-tRNA synthetase class Ib catalytic" evidence="12">
    <location>
        <begin position="46"/>
        <end position="365"/>
    </location>
</feature>
<dbReference type="GO" id="GO:0008270">
    <property type="term" value="F:zinc ion binding"/>
    <property type="evidence" value="ECO:0007669"/>
    <property type="project" value="InterPro"/>
</dbReference>
<dbReference type="InterPro" id="IPR045462">
    <property type="entry name" value="aa-tRNA-synth_I_cd-bd"/>
</dbReference>
<dbReference type="Pfam" id="PF19269">
    <property type="entry name" value="Anticodon_2"/>
    <property type="match status" value="1"/>
</dbReference>
<dbReference type="CDD" id="cd00808">
    <property type="entry name" value="GluRS_core"/>
    <property type="match status" value="1"/>
</dbReference>
<evidence type="ECO:0000256" key="3">
    <source>
        <dbReference type="ARBA" id="ARBA00012835"/>
    </source>
</evidence>
<dbReference type="FunFam" id="3.40.50.620:FF:000045">
    <property type="entry name" value="Glutamate--tRNA ligase, mitochondrial"/>
    <property type="match status" value="1"/>
</dbReference>
<comment type="similarity">
    <text evidence="2">Belongs to the class-I aminoacyl-tRNA synthetase family. Glutamate--tRNA ligase type 1 subfamily.</text>
</comment>